<dbReference type="PANTHER" id="PTHR30136">
    <property type="entry name" value="HELIX-TURN-HELIX TRANSCRIPTIONAL REGULATOR, ICLR FAMILY"/>
    <property type="match status" value="1"/>
</dbReference>
<dbReference type="GO" id="GO:0003700">
    <property type="term" value="F:DNA-binding transcription factor activity"/>
    <property type="evidence" value="ECO:0007669"/>
    <property type="project" value="TreeGrafter"/>
</dbReference>
<gene>
    <name evidence="6" type="ORF">G6N73_32075</name>
</gene>
<dbReference type="Pfam" id="PF09339">
    <property type="entry name" value="HTH_IclR"/>
    <property type="match status" value="1"/>
</dbReference>
<dbReference type="PROSITE" id="PS51078">
    <property type="entry name" value="ICLR_ED"/>
    <property type="match status" value="1"/>
</dbReference>
<evidence type="ECO:0000259" key="4">
    <source>
        <dbReference type="PROSITE" id="PS51077"/>
    </source>
</evidence>
<sequence>MRVKQVENLLDLFEIYARNKAPLTLTALSKVLGMPKSSTFNLIDTLVVRGFLYETKARGGFYPTRRLLDLARSVMEGDPFLERIHGELEALAKSTGETALLSARDNDHVIYVDVVESPALIRYSAKVGDRRPMHTTSSGKAILTTYPPDERERILRSLTYVAHQTTTKTTSKELAANLEEAIARGWCEDHAETTPDVMGLGVPILDGERRFGLAVAGPLYRMQNRRKELAALLQSAARRIKQIVGPA</sequence>
<dbReference type="PROSITE" id="PS51077">
    <property type="entry name" value="HTH_ICLR"/>
    <property type="match status" value="1"/>
</dbReference>
<evidence type="ECO:0000313" key="7">
    <source>
        <dbReference type="Proteomes" id="UP001642900"/>
    </source>
</evidence>
<organism evidence="6 7">
    <name type="scientific">Allomesorhizobium camelthorni</name>
    <dbReference type="NCBI Taxonomy" id="475069"/>
    <lineage>
        <taxon>Bacteria</taxon>
        <taxon>Pseudomonadati</taxon>
        <taxon>Pseudomonadota</taxon>
        <taxon>Alphaproteobacteria</taxon>
        <taxon>Hyphomicrobiales</taxon>
        <taxon>Phyllobacteriaceae</taxon>
        <taxon>Allomesorhizobium</taxon>
    </lineage>
</organism>
<dbReference type="InterPro" id="IPR036390">
    <property type="entry name" value="WH_DNA-bd_sf"/>
</dbReference>
<accession>A0A6G4WNE1</accession>
<reference evidence="6 7" key="1">
    <citation type="submission" date="2020-02" db="EMBL/GenBank/DDBJ databases">
        <title>Genome sequence of strain CCNWXJ40-4.</title>
        <authorList>
            <person name="Gao J."/>
            <person name="Sun J."/>
        </authorList>
    </citation>
    <scope>NUCLEOTIDE SEQUENCE [LARGE SCALE GENOMIC DNA]</scope>
    <source>
        <strain evidence="6 7">CCNWXJ 40-4</strain>
    </source>
</reference>
<dbReference type="Pfam" id="PF01614">
    <property type="entry name" value="IclR_C"/>
    <property type="match status" value="1"/>
</dbReference>
<protein>
    <submittedName>
        <fullName evidence="6">IclR family transcriptional regulator</fullName>
    </submittedName>
</protein>
<dbReference type="InterPro" id="IPR050707">
    <property type="entry name" value="HTH_MetabolicPath_Reg"/>
</dbReference>
<feature type="domain" description="HTH iclR-type" evidence="4">
    <location>
        <begin position="3"/>
        <end position="65"/>
    </location>
</feature>
<dbReference type="GO" id="GO:0003677">
    <property type="term" value="F:DNA binding"/>
    <property type="evidence" value="ECO:0007669"/>
    <property type="project" value="UniProtKB-KW"/>
</dbReference>
<keyword evidence="1" id="KW-0805">Transcription regulation</keyword>
<dbReference type="AlphaFoldDB" id="A0A6G4WNE1"/>
<evidence type="ECO:0000313" key="6">
    <source>
        <dbReference type="EMBL" id="NGO55620.1"/>
    </source>
</evidence>
<comment type="caution">
    <text evidence="6">The sequence shown here is derived from an EMBL/GenBank/DDBJ whole genome shotgun (WGS) entry which is preliminary data.</text>
</comment>
<dbReference type="Proteomes" id="UP001642900">
    <property type="component" value="Unassembled WGS sequence"/>
</dbReference>
<evidence type="ECO:0000259" key="5">
    <source>
        <dbReference type="PROSITE" id="PS51078"/>
    </source>
</evidence>
<dbReference type="InterPro" id="IPR036388">
    <property type="entry name" value="WH-like_DNA-bd_sf"/>
</dbReference>
<dbReference type="SMART" id="SM00346">
    <property type="entry name" value="HTH_ICLR"/>
    <property type="match status" value="1"/>
</dbReference>
<keyword evidence="7" id="KW-1185">Reference proteome</keyword>
<dbReference type="RefSeq" id="WP_165033970.1">
    <property type="nucleotide sequence ID" value="NZ_JAAKZF010000113.1"/>
</dbReference>
<evidence type="ECO:0000256" key="3">
    <source>
        <dbReference type="ARBA" id="ARBA00023163"/>
    </source>
</evidence>
<dbReference type="Gene3D" id="3.30.450.40">
    <property type="match status" value="1"/>
</dbReference>
<dbReference type="InterPro" id="IPR029016">
    <property type="entry name" value="GAF-like_dom_sf"/>
</dbReference>
<dbReference type="EMBL" id="JAAKZF010000113">
    <property type="protein sequence ID" value="NGO55620.1"/>
    <property type="molecule type" value="Genomic_DNA"/>
</dbReference>
<evidence type="ECO:0000256" key="1">
    <source>
        <dbReference type="ARBA" id="ARBA00023015"/>
    </source>
</evidence>
<evidence type="ECO:0000256" key="2">
    <source>
        <dbReference type="ARBA" id="ARBA00023125"/>
    </source>
</evidence>
<dbReference type="InterPro" id="IPR005471">
    <property type="entry name" value="Tscrpt_reg_IclR_N"/>
</dbReference>
<feature type="domain" description="IclR-ED" evidence="5">
    <location>
        <begin position="66"/>
        <end position="246"/>
    </location>
</feature>
<name>A0A6G4WNE1_9HYPH</name>
<keyword evidence="2" id="KW-0238">DNA-binding</keyword>
<dbReference type="InterPro" id="IPR014757">
    <property type="entry name" value="Tscrpt_reg_IclR_C"/>
</dbReference>
<dbReference type="GO" id="GO:0045892">
    <property type="term" value="P:negative regulation of DNA-templated transcription"/>
    <property type="evidence" value="ECO:0007669"/>
    <property type="project" value="TreeGrafter"/>
</dbReference>
<keyword evidence="3" id="KW-0804">Transcription</keyword>
<proteinExistence type="predicted"/>
<dbReference type="PANTHER" id="PTHR30136:SF35">
    <property type="entry name" value="HTH-TYPE TRANSCRIPTIONAL REGULATOR RV1719"/>
    <property type="match status" value="1"/>
</dbReference>
<dbReference type="SUPFAM" id="SSF46785">
    <property type="entry name" value="Winged helix' DNA-binding domain"/>
    <property type="match status" value="1"/>
</dbReference>
<dbReference type="Gene3D" id="1.10.10.10">
    <property type="entry name" value="Winged helix-like DNA-binding domain superfamily/Winged helix DNA-binding domain"/>
    <property type="match status" value="1"/>
</dbReference>
<dbReference type="SUPFAM" id="SSF55781">
    <property type="entry name" value="GAF domain-like"/>
    <property type="match status" value="1"/>
</dbReference>